<dbReference type="InterPro" id="IPR015700">
    <property type="entry name" value="RPC1"/>
</dbReference>
<dbReference type="GO" id="GO:0003899">
    <property type="term" value="F:DNA-directed RNA polymerase activity"/>
    <property type="evidence" value="ECO:0007669"/>
    <property type="project" value="UniProtKB-EC"/>
</dbReference>
<feature type="domain" description="RNA polymerase N-terminal" evidence="15">
    <location>
        <begin position="221"/>
        <end position="526"/>
    </location>
</feature>
<evidence type="ECO:0000256" key="13">
    <source>
        <dbReference type="ARBA" id="ARBA00058108"/>
    </source>
</evidence>
<keyword evidence="6 14" id="KW-0548">Nucleotidyltransferase</keyword>
<dbReference type="Pfam" id="PF00623">
    <property type="entry name" value="RNA_pol_Rpb1_2"/>
    <property type="match status" value="1"/>
</dbReference>
<dbReference type="Pfam" id="PF05000">
    <property type="entry name" value="RNA_pol_Rpb1_4"/>
    <property type="match status" value="1"/>
</dbReference>
<comment type="subunit">
    <text evidence="3">Component of the RNA polymerase III (Pol III) complex consisting of 17 subunits.</text>
</comment>
<dbReference type="OrthoDB" id="270392at2759"/>
<evidence type="ECO:0000256" key="11">
    <source>
        <dbReference type="ARBA" id="ARBA00023242"/>
    </source>
</evidence>
<dbReference type="CDD" id="cd02583">
    <property type="entry name" value="RNAP_III_RPC1_N"/>
    <property type="match status" value="1"/>
</dbReference>
<evidence type="ECO:0000256" key="3">
    <source>
        <dbReference type="ARBA" id="ARBA00011206"/>
    </source>
</evidence>
<dbReference type="GO" id="GO:0000428">
    <property type="term" value="C:DNA-directed RNA polymerase complex"/>
    <property type="evidence" value="ECO:0007669"/>
    <property type="project" value="UniProtKB-KW"/>
</dbReference>
<dbReference type="Gene3D" id="4.10.860.120">
    <property type="entry name" value="RNA polymerase II, clamp domain"/>
    <property type="match status" value="1"/>
</dbReference>
<dbReference type="InterPro" id="IPR007083">
    <property type="entry name" value="RNA_pol_Rpb1_4"/>
</dbReference>
<dbReference type="InterPro" id="IPR006592">
    <property type="entry name" value="RNA_pol_N"/>
</dbReference>
<dbReference type="Proteomes" id="UP000076502">
    <property type="component" value="Unassembled WGS sequence"/>
</dbReference>
<evidence type="ECO:0000256" key="10">
    <source>
        <dbReference type="ARBA" id="ARBA00023163"/>
    </source>
</evidence>
<dbReference type="InterPro" id="IPR042102">
    <property type="entry name" value="RNA_pol_Rpb1_3_sf"/>
</dbReference>
<gene>
    <name evidence="16" type="ORF">WN55_03721</name>
</gene>
<keyword evidence="8" id="KW-0862">Zinc</keyword>
<evidence type="ECO:0000256" key="6">
    <source>
        <dbReference type="ARBA" id="ARBA00022695"/>
    </source>
</evidence>
<organism evidence="16 17">
    <name type="scientific">Dufourea novaeangliae</name>
    <name type="common">Sweat bee</name>
    <dbReference type="NCBI Taxonomy" id="178035"/>
    <lineage>
        <taxon>Eukaryota</taxon>
        <taxon>Metazoa</taxon>
        <taxon>Ecdysozoa</taxon>
        <taxon>Arthropoda</taxon>
        <taxon>Hexapoda</taxon>
        <taxon>Insecta</taxon>
        <taxon>Pterygota</taxon>
        <taxon>Neoptera</taxon>
        <taxon>Endopterygota</taxon>
        <taxon>Hymenoptera</taxon>
        <taxon>Apocrita</taxon>
        <taxon>Aculeata</taxon>
        <taxon>Apoidea</taxon>
        <taxon>Anthophila</taxon>
        <taxon>Halictidae</taxon>
        <taxon>Rophitinae</taxon>
        <taxon>Dufourea</taxon>
    </lineage>
</organism>
<evidence type="ECO:0000313" key="17">
    <source>
        <dbReference type="Proteomes" id="UP000076502"/>
    </source>
</evidence>
<keyword evidence="17" id="KW-1185">Reference proteome</keyword>
<keyword evidence="7" id="KW-0479">Metal-binding</keyword>
<dbReference type="EMBL" id="KQ434943">
    <property type="protein sequence ID" value="KZC12207.1"/>
    <property type="molecule type" value="Genomic_DNA"/>
</dbReference>
<dbReference type="Gene3D" id="2.40.40.20">
    <property type="match status" value="1"/>
</dbReference>
<keyword evidence="11" id="KW-0539">Nucleus</keyword>
<protein>
    <recommendedName>
        <fullName evidence="14">DNA-directed RNA polymerase subunit</fullName>
        <ecNumber evidence="14">2.7.7.6</ecNumber>
    </recommendedName>
</protein>
<dbReference type="InterPro" id="IPR007081">
    <property type="entry name" value="RNA_pol_Rpb1_5"/>
</dbReference>
<dbReference type="FunFam" id="1.10.132.30:FF:000001">
    <property type="entry name" value="DNA-directed RNA polymerase subunit"/>
    <property type="match status" value="1"/>
</dbReference>
<keyword evidence="10 14" id="KW-0804">Transcription</keyword>
<dbReference type="GO" id="GO:0046872">
    <property type="term" value="F:metal ion binding"/>
    <property type="evidence" value="ECO:0007669"/>
    <property type="project" value="UniProtKB-KW"/>
</dbReference>
<keyword evidence="4 14" id="KW-0240">DNA-directed RNA polymerase</keyword>
<comment type="similarity">
    <text evidence="2 14">Belongs to the RNA polymerase beta' chain family.</text>
</comment>
<evidence type="ECO:0000256" key="2">
    <source>
        <dbReference type="ARBA" id="ARBA00006460"/>
    </source>
</evidence>
<comment type="function">
    <text evidence="13">DNA-dependent RNA polymerase catalyzes the transcription of DNA into RNA using the four ribonucleoside triphosphates as substrates. Largest and catalytic core component of RNA polymerase III which synthesizes small RNAs, such as 5S rRNA and tRNAs. Forms the polymerase active center together with the second largest subunit. A single-stranded DNA template strand of the promoter is positioned within the central active site cleft of Pol III. A bridging helix emanates from RPC1 and crosses the cleft near the catalytic site and is thought to promote translocation of Pol III by acting as a ratchet that moves the RNA-DNA hybrid through the active site by switching from straight to bent conformations at each step of nucleotide addition.</text>
</comment>
<dbReference type="EC" id="2.7.7.6" evidence="14"/>
<dbReference type="InterPro" id="IPR035697">
    <property type="entry name" value="RNAP_III_RPC1_N"/>
</dbReference>
<sequence>MERQAHMHVVAKNLYNQDVEHTPVPYGVLDRRMGTCNNTTNCISCGKTLNECIGHFGYIDLELPVFHVGYFRAVIGIMQTICKNCSHIMLSQTDKKRFLARALNPNLGYLSRKALRKQILDKAKKTSVCQNCGDLNGTVKKAGLLKIVHEKYKAKKKVDAIVQEKLAEYNNVLEDNKALEGVLQSGLVNVLNPLEVQSILEKIPESDIPLLMMNPECALPKDLILTRIPVPPICIRPSVVSDLKAGTTEDHLTMKLSEIVFINDVIQKHRQSGAKVQMYNEDWEFLQLHCALYINSEMSGIPLNMQPKKSGRGLVQRLKGKQGRFRGNLSGKRVDFSSRTVISPDPNLRIEQVGVPIHVAKILTYPEKVNPSNIELMRKLVKNGPDVHPGANFIQQGKTQFKKYLRYGNRHKIAQDLQYGDIVERHLRDDDVVLFNRQPSLHKLSIMAHKAKVLEHRTFRFNECVCTPYNADFDGDEMNLHLPQTEEARAEALVLMGNKSNLVTPRNGELLIAATQDFITGGYLLTRKDTFLNKAQASQLAGCLLAGHDLAMSISLPEPAILKPAMLWTGKQIFSLILKPNSSCNIKANLKTKGRAYTNNEELCINDSYVIIRNSELIAGSMDKSTLGSGSKQNIFYILLRDWGEDISTTAMWRLARMASFFLMNRGFSIGIGDVTPGQGLLKAKQELLNAGYSKCTEYIHQMEEGRLVCQPGCTEEETLEAMILRELSVIRDHAGKACLKELHPSNSPLIMALSGSKGSFINISQMIACVGQQAISGKRVPNGFEDRALPHFERHSKIPAAKGFVENSFYSGLTPTEFFFHTMGGREGLVDTAVKTAETGYMQRRLVKSLEDLCLHYDMTVRNSVGDIVQVLYGGDALDPTYMEGKKWTFLETVARKIARLRHNAPPSVPVILQLERLTVSQLVEFIHTCKEKYMRAKIEPGTAVGALAAQSIGEPGTQMTLKTFHFAGVASMNITQGVPRIKEIINANPKISTPIITAALVNDSDPEFARRVKGRIEKTTLGEVTEYIEEIYLPDDCFLLIKLDVDRIKLLKLEVDVNSIRYSICTSKLRLNPKLVNVRGDSIITVNPSKNKHSLNYALTQLKETIPNIVVKGLPSVSRAVIHNDDSSGKTRYKLFVEGDNMREVMATLGVLGRKTTSNNTLEAKNICHVPFQVFKTLGIEAARATIMTEIKLVMENHGMSIDRRHPMLVADLMTSRGEVLGITRQGLAKMKESILNLASFEKTADHLFDAAYYGQKDVICGVSESIIMGIPVPVGTDKDEPQKRNLIFDDPQFHKKVTKNAT</sequence>
<dbReference type="InterPro" id="IPR007066">
    <property type="entry name" value="RNA_pol_Rpb1_3"/>
</dbReference>
<dbReference type="PANTHER" id="PTHR48446">
    <property type="entry name" value="DNA-DIRECTED RNA POLYMERASE SUBUNIT BETA' N-TERMINAL SECTION"/>
    <property type="match status" value="1"/>
</dbReference>
<accession>A0A154PK84</accession>
<dbReference type="CDD" id="cd02736">
    <property type="entry name" value="RNAP_III_Rpc1_C"/>
    <property type="match status" value="1"/>
</dbReference>
<evidence type="ECO:0000256" key="5">
    <source>
        <dbReference type="ARBA" id="ARBA00022679"/>
    </source>
</evidence>
<dbReference type="FunFam" id="3.30.1490.180:FF:000002">
    <property type="entry name" value="DNA-directed RNA polymerase subunit"/>
    <property type="match status" value="1"/>
</dbReference>
<dbReference type="Gene3D" id="6.20.50.80">
    <property type="match status" value="1"/>
</dbReference>
<comment type="catalytic activity">
    <reaction evidence="12 14">
        <text>RNA(n) + a ribonucleoside 5'-triphosphate = RNA(n+1) + diphosphate</text>
        <dbReference type="Rhea" id="RHEA:21248"/>
        <dbReference type="Rhea" id="RHEA-COMP:14527"/>
        <dbReference type="Rhea" id="RHEA-COMP:17342"/>
        <dbReference type="ChEBI" id="CHEBI:33019"/>
        <dbReference type="ChEBI" id="CHEBI:61557"/>
        <dbReference type="ChEBI" id="CHEBI:140395"/>
        <dbReference type="EC" id="2.7.7.6"/>
    </reaction>
</comment>
<dbReference type="InterPro" id="IPR035698">
    <property type="entry name" value="RNAP_III_Rpc1_C"/>
</dbReference>
<dbReference type="InterPro" id="IPR044893">
    <property type="entry name" value="RNA_pol_Rpb1_clamp_domain"/>
</dbReference>
<evidence type="ECO:0000256" key="7">
    <source>
        <dbReference type="ARBA" id="ARBA00022723"/>
    </source>
</evidence>
<evidence type="ECO:0000256" key="9">
    <source>
        <dbReference type="ARBA" id="ARBA00022842"/>
    </source>
</evidence>
<dbReference type="FunFam" id="2.40.40.20:FF:000019">
    <property type="entry name" value="DNA-directed RNA polymerase II subunit RPB1"/>
    <property type="match status" value="1"/>
</dbReference>
<dbReference type="FunFam" id="1.10.274.100:FF:000003">
    <property type="entry name" value="DNA-directed RNA polymerase subunit"/>
    <property type="match status" value="1"/>
</dbReference>
<dbReference type="SUPFAM" id="SSF64484">
    <property type="entry name" value="beta and beta-prime subunits of DNA dependent RNA-polymerase"/>
    <property type="match status" value="1"/>
</dbReference>
<dbReference type="InterPro" id="IPR007080">
    <property type="entry name" value="RNA_pol_Rpb1_1"/>
</dbReference>
<evidence type="ECO:0000256" key="12">
    <source>
        <dbReference type="ARBA" id="ARBA00048552"/>
    </source>
</evidence>
<dbReference type="Pfam" id="PF04983">
    <property type="entry name" value="RNA_pol_Rpb1_3"/>
    <property type="match status" value="1"/>
</dbReference>
<dbReference type="GO" id="GO:0005654">
    <property type="term" value="C:nucleoplasm"/>
    <property type="evidence" value="ECO:0007669"/>
    <property type="project" value="UniProtKB-ARBA"/>
</dbReference>
<dbReference type="GO" id="GO:0006351">
    <property type="term" value="P:DNA-templated transcription"/>
    <property type="evidence" value="ECO:0007669"/>
    <property type="project" value="InterPro"/>
</dbReference>
<dbReference type="Pfam" id="PF04997">
    <property type="entry name" value="RNA_pol_Rpb1_1"/>
    <property type="match status" value="1"/>
</dbReference>
<evidence type="ECO:0000256" key="8">
    <source>
        <dbReference type="ARBA" id="ARBA00022833"/>
    </source>
</evidence>
<evidence type="ECO:0000259" key="15">
    <source>
        <dbReference type="SMART" id="SM00663"/>
    </source>
</evidence>
<dbReference type="Gene3D" id="3.30.1490.180">
    <property type="entry name" value="RNA polymerase ii"/>
    <property type="match status" value="1"/>
</dbReference>
<dbReference type="InterPro" id="IPR038120">
    <property type="entry name" value="Rpb1_funnel_sf"/>
</dbReference>
<dbReference type="PANTHER" id="PTHR48446:SF1">
    <property type="entry name" value="DNA-DIRECTED RNA POLYMERASE SUBUNIT BETA' N-TERMINAL SECTION"/>
    <property type="match status" value="1"/>
</dbReference>
<dbReference type="Gene3D" id="1.10.132.30">
    <property type="match status" value="1"/>
</dbReference>
<dbReference type="FunFam" id="1.10.150.390:FF:000004">
    <property type="entry name" value="DNA-directed RNA polymerase subunit"/>
    <property type="match status" value="1"/>
</dbReference>
<dbReference type="Gene3D" id="6.10.250.2940">
    <property type="match status" value="1"/>
</dbReference>
<evidence type="ECO:0000256" key="1">
    <source>
        <dbReference type="ARBA" id="ARBA00004123"/>
    </source>
</evidence>
<keyword evidence="5 14" id="KW-0808">Transferase</keyword>
<dbReference type="Gene3D" id="1.10.150.390">
    <property type="match status" value="1"/>
</dbReference>
<evidence type="ECO:0000313" key="16">
    <source>
        <dbReference type="EMBL" id="KZC12207.1"/>
    </source>
</evidence>
<dbReference type="InterPro" id="IPR000722">
    <property type="entry name" value="RNA_pol_asu"/>
</dbReference>
<dbReference type="SMART" id="SM00663">
    <property type="entry name" value="RPOLA_N"/>
    <property type="match status" value="1"/>
</dbReference>
<dbReference type="Pfam" id="PF04998">
    <property type="entry name" value="RNA_pol_Rpb1_5"/>
    <property type="match status" value="1"/>
</dbReference>
<dbReference type="Gene3D" id="1.10.274.100">
    <property type="entry name" value="RNA polymerase Rpb1, domain 3"/>
    <property type="match status" value="1"/>
</dbReference>
<dbReference type="GO" id="GO:0003677">
    <property type="term" value="F:DNA binding"/>
    <property type="evidence" value="ECO:0007669"/>
    <property type="project" value="InterPro"/>
</dbReference>
<reference evidence="16 17" key="1">
    <citation type="submission" date="2015-07" db="EMBL/GenBank/DDBJ databases">
        <title>The genome of Dufourea novaeangliae.</title>
        <authorList>
            <person name="Pan H."/>
            <person name="Kapheim K."/>
        </authorList>
    </citation>
    <scope>NUCLEOTIDE SEQUENCE [LARGE SCALE GENOMIC DNA]</scope>
    <source>
        <strain evidence="16">0120121106</strain>
        <tissue evidence="16">Whole body</tissue>
    </source>
</reference>
<name>A0A154PK84_DUFNO</name>
<dbReference type="NCBIfam" id="NF006336">
    <property type="entry name" value="PRK08566.1"/>
    <property type="match status" value="1"/>
</dbReference>
<dbReference type="STRING" id="178035.A0A154PK84"/>
<evidence type="ECO:0000256" key="14">
    <source>
        <dbReference type="RuleBase" id="RU004279"/>
    </source>
</evidence>
<comment type="subcellular location">
    <subcellularLocation>
        <location evidence="1">Nucleus</location>
    </subcellularLocation>
</comment>
<proteinExistence type="inferred from homology"/>
<evidence type="ECO:0000256" key="4">
    <source>
        <dbReference type="ARBA" id="ARBA00022478"/>
    </source>
</evidence>
<keyword evidence="9" id="KW-0460">Magnesium</keyword>